<name>A0ABU3TQY4_9BACT</name>
<dbReference type="Pfam" id="PF14289">
    <property type="entry name" value="DUF4369"/>
    <property type="match status" value="1"/>
</dbReference>
<keyword evidence="4" id="KW-1185">Reference proteome</keyword>
<dbReference type="InterPro" id="IPR013766">
    <property type="entry name" value="Thioredoxin_domain"/>
</dbReference>
<dbReference type="SUPFAM" id="SSF52833">
    <property type="entry name" value="Thioredoxin-like"/>
    <property type="match status" value="1"/>
</dbReference>
<dbReference type="EMBL" id="JAVNWW010000001">
    <property type="protein sequence ID" value="MDU0808280.1"/>
    <property type="molecule type" value="Genomic_DNA"/>
</dbReference>
<evidence type="ECO:0000313" key="3">
    <source>
        <dbReference type="EMBL" id="MDU0808280.1"/>
    </source>
</evidence>
<evidence type="ECO:0000259" key="2">
    <source>
        <dbReference type="PROSITE" id="PS51352"/>
    </source>
</evidence>
<dbReference type="PROSITE" id="PS51352">
    <property type="entry name" value="THIOREDOXIN_2"/>
    <property type="match status" value="1"/>
</dbReference>
<proteinExistence type="predicted"/>
<dbReference type="Gene3D" id="3.40.30.10">
    <property type="entry name" value="Glutaredoxin"/>
    <property type="match status" value="1"/>
</dbReference>
<evidence type="ECO:0000256" key="1">
    <source>
        <dbReference type="SAM" id="SignalP"/>
    </source>
</evidence>
<reference evidence="3 4" key="1">
    <citation type="submission" date="2023-09" db="EMBL/GenBank/DDBJ databases">
        <title>Aquirufa genomes.</title>
        <authorList>
            <person name="Pitt A."/>
        </authorList>
    </citation>
    <scope>NUCLEOTIDE SEQUENCE [LARGE SCALE GENOMIC DNA]</scope>
    <source>
        <strain evidence="3 4">LEOWEIH-7C</strain>
    </source>
</reference>
<dbReference type="InterPro" id="IPR025380">
    <property type="entry name" value="DUF4369"/>
</dbReference>
<sequence length="461" mass="53452">MKVLSFVLLLLAVMHCAQAQNPAFQIKGKIKGLQNTEVYLAHYFGSSQQVIKDTAQVDSSGHFVFEGNETLDEGLYLVSFNKNKYFDLVLGNAKFSFETDTSDVVGQMKVLQSPENEAFYAFQRDMTSAYLSLQTKKKPEQIRTEMAVIQQKWIKDHANLFVSKLIQASLEPEIPAYTKPVKTSKDSSDLYKYQFTYYKKHYFDYVDLNDERFIRTPFLQKKIDKYFEDLVVQESDSISKDADVLLHGIKNQAMRKYVVYKIASTYENHNIVGTDGAFVHLAEKYYIGEPQLWDTTTIRKMKERIAIIKPLLIGKRIPEMFLTDPAGKLLTTSAIQANYTILFIYDPDCSHCKEETPKLLKQDAYFKAKNIAVLAACLVRDKVMWKKFIEEFKIQHWKNGIDIHINAKTGKEEYYTDFQKTYDAYATPVVYILDKSKNIIGKRIPVDKIQDFLKFYESKRK</sequence>
<feature type="domain" description="Thioredoxin" evidence="2">
    <location>
        <begin position="311"/>
        <end position="458"/>
    </location>
</feature>
<evidence type="ECO:0000313" key="4">
    <source>
        <dbReference type="Proteomes" id="UP001249959"/>
    </source>
</evidence>
<organism evidence="3 4">
    <name type="scientific">Aquirufa regiilacus</name>
    <dbReference type="NCBI Taxonomy" id="3024868"/>
    <lineage>
        <taxon>Bacteria</taxon>
        <taxon>Pseudomonadati</taxon>
        <taxon>Bacteroidota</taxon>
        <taxon>Cytophagia</taxon>
        <taxon>Cytophagales</taxon>
        <taxon>Flectobacillaceae</taxon>
        <taxon>Aquirufa</taxon>
    </lineage>
</organism>
<comment type="caution">
    <text evidence="3">The sequence shown here is derived from an EMBL/GenBank/DDBJ whole genome shotgun (WGS) entry which is preliminary data.</text>
</comment>
<dbReference type="InterPro" id="IPR000866">
    <property type="entry name" value="AhpC/TSA"/>
</dbReference>
<gene>
    <name evidence="3" type="ORF">PQG45_04440</name>
</gene>
<dbReference type="RefSeq" id="WP_315575424.1">
    <property type="nucleotide sequence ID" value="NZ_JARDXH010000002.1"/>
</dbReference>
<protein>
    <submittedName>
        <fullName evidence="3">DUF4369 domain-containing protein</fullName>
    </submittedName>
</protein>
<keyword evidence="1" id="KW-0732">Signal</keyword>
<dbReference type="Proteomes" id="UP001249959">
    <property type="component" value="Unassembled WGS sequence"/>
</dbReference>
<dbReference type="Pfam" id="PF00578">
    <property type="entry name" value="AhpC-TSA"/>
    <property type="match status" value="1"/>
</dbReference>
<dbReference type="InterPro" id="IPR036249">
    <property type="entry name" value="Thioredoxin-like_sf"/>
</dbReference>
<feature type="signal peptide" evidence="1">
    <location>
        <begin position="1"/>
        <end position="19"/>
    </location>
</feature>
<accession>A0ABU3TQY4</accession>
<feature type="chain" id="PRO_5047494685" evidence="1">
    <location>
        <begin position="20"/>
        <end position="461"/>
    </location>
</feature>